<dbReference type="Proteomes" id="UP000799755">
    <property type="component" value="Unassembled WGS sequence"/>
</dbReference>
<organism evidence="1 2">
    <name type="scientific">Lindgomyces ingoldianus</name>
    <dbReference type="NCBI Taxonomy" id="673940"/>
    <lineage>
        <taxon>Eukaryota</taxon>
        <taxon>Fungi</taxon>
        <taxon>Dikarya</taxon>
        <taxon>Ascomycota</taxon>
        <taxon>Pezizomycotina</taxon>
        <taxon>Dothideomycetes</taxon>
        <taxon>Pleosporomycetidae</taxon>
        <taxon>Pleosporales</taxon>
        <taxon>Lindgomycetaceae</taxon>
        <taxon>Lindgomyces</taxon>
    </lineage>
</organism>
<protein>
    <submittedName>
        <fullName evidence="1">DUF239-domain-containing protein</fullName>
    </submittedName>
</protein>
<evidence type="ECO:0000313" key="2">
    <source>
        <dbReference type="Proteomes" id="UP000799755"/>
    </source>
</evidence>
<sequence>MSLLNQNTTRTKSLPDDLEQRGDLGTEAVGDHWYASSAQRVNNRGGSASYSLYKAWTQSSGDFSLLQTAVIRSNVPKPGDNSNLVSQTVEAGWINYPAQVSAPHLFTYFTTDGYASTANNKGGWNREVAGWIQYDSQIYPGTSFAPLSTRGGTQYDIKIQWLLSNGNWWLFVLDRWIGYYPASLFGAGTDPNKSLQTESSQIFYYGEIFDNHPQLTTTDMGSGNWPEAGWQQSAYIRNMVYTDTSGVDQRYDGSGSIVVSDSNRYRMDAEYQSQTSWGSYMYLGGPGAGGVIDG</sequence>
<gene>
    <name evidence="1" type="ORF">BDR25DRAFT_211996</name>
</gene>
<dbReference type="EMBL" id="MU003495">
    <property type="protein sequence ID" value="KAF2475934.1"/>
    <property type="molecule type" value="Genomic_DNA"/>
</dbReference>
<evidence type="ECO:0000313" key="1">
    <source>
        <dbReference type="EMBL" id="KAF2475934.1"/>
    </source>
</evidence>
<keyword evidence="2" id="KW-1185">Reference proteome</keyword>
<comment type="caution">
    <text evidence="1">The sequence shown here is derived from an EMBL/GenBank/DDBJ whole genome shotgun (WGS) entry which is preliminary data.</text>
</comment>
<name>A0ACB6R9I9_9PLEO</name>
<accession>A0ACB6R9I9</accession>
<proteinExistence type="predicted"/>
<reference evidence="1" key="1">
    <citation type="journal article" date="2020" name="Stud. Mycol.">
        <title>101 Dothideomycetes genomes: a test case for predicting lifestyles and emergence of pathogens.</title>
        <authorList>
            <person name="Haridas S."/>
            <person name="Albert R."/>
            <person name="Binder M."/>
            <person name="Bloem J."/>
            <person name="Labutti K."/>
            <person name="Salamov A."/>
            <person name="Andreopoulos B."/>
            <person name="Baker S."/>
            <person name="Barry K."/>
            <person name="Bills G."/>
            <person name="Bluhm B."/>
            <person name="Cannon C."/>
            <person name="Castanera R."/>
            <person name="Culley D."/>
            <person name="Daum C."/>
            <person name="Ezra D."/>
            <person name="Gonzalez J."/>
            <person name="Henrissat B."/>
            <person name="Kuo A."/>
            <person name="Liang C."/>
            <person name="Lipzen A."/>
            <person name="Lutzoni F."/>
            <person name="Magnuson J."/>
            <person name="Mondo S."/>
            <person name="Nolan M."/>
            <person name="Ohm R."/>
            <person name="Pangilinan J."/>
            <person name="Park H.-J."/>
            <person name="Ramirez L."/>
            <person name="Alfaro M."/>
            <person name="Sun H."/>
            <person name="Tritt A."/>
            <person name="Yoshinaga Y."/>
            <person name="Zwiers L.-H."/>
            <person name="Turgeon B."/>
            <person name="Goodwin S."/>
            <person name="Spatafora J."/>
            <person name="Crous P."/>
            <person name="Grigoriev I."/>
        </authorList>
    </citation>
    <scope>NUCLEOTIDE SEQUENCE</scope>
    <source>
        <strain evidence="1">ATCC 200398</strain>
    </source>
</reference>